<dbReference type="HAMAP" id="MF_00757">
    <property type="entry name" value="RNase_P_4"/>
    <property type="match status" value="1"/>
</dbReference>
<dbReference type="PANTHER" id="PTHR14742:SF0">
    <property type="entry name" value="RIBONUCLEASE P PROTEIN SUBUNIT P21"/>
    <property type="match status" value="1"/>
</dbReference>
<keyword evidence="5 8" id="KW-0255">Endonuclease</keyword>
<dbReference type="EMBL" id="DSKP01000075">
    <property type="protein sequence ID" value="HEB48572.1"/>
    <property type="molecule type" value="Genomic_DNA"/>
</dbReference>
<keyword evidence="1 8" id="KW-0963">Cytoplasm</keyword>
<organism evidence="9">
    <name type="scientific">Thermofilum pendens</name>
    <dbReference type="NCBI Taxonomy" id="2269"/>
    <lineage>
        <taxon>Archaea</taxon>
        <taxon>Thermoproteota</taxon>
        <taxon>Thermoprotei</taxon>
        <taxon>Thermofilales</taxon>
        <taxon>Thermofilaceae</taxon>
        <taxon>Thermofilum</taxon>
    </lineage>
</organism>
<evidence type="ECO:0000256" key="3">
    <source>
        <dbReference type="ARBA" id="ARBA00022722"/>
    </source>
</evidence>
<accession>A0A7C1P4H7</accession>
<dbReference type="GO" id="GO:0008270">
    <property type="term" value="F:zinc ion binding"/>
    <property type="evidence" value="ECO:0007669"/>
    <property type="project" value="UniProtKB-UniRule"/>
</dbReference>
<evidence type="ECO:0000256" key="4">
    <source>
        <dbReference type="ARBA" id="ARBA00022723"/>
    </source>
</evidence>
<keyword evidence="2 8" id="KW-0819">tRNA processing</keyword>
<dbReference type="GO" id="GO:0004526">
    <property type="term" value="F:ribonuclease P activity"/>
    <property type="evidence" value="ECO:0007669"/>
    <property type="project" value="UniProtKB-UniRule"/>
</dbReference>
<gene>
    <name evidence="8" type="primary">rnp4</name>
    <name evidence="10" type="ORF">ENM88_09055</name>
    <name evidence="9" type="ORF">ENP77_02105</name>
</gene>
<evidence type="ECO:0000256" key="2">
    <source>
        <dbReference type="ARBA" id="ARBA00022694"/>
    </source>
</evidence>
<comment type="subcellular location">
    <subcellularLocation>
        <location evidence="8">Cytoplasm</location>
    </subcellularLocation>
</comment>
<comment type="cofactor">
    <cofactor evidence="8">
        <name>Zn(2+)</name>
        <dbReference type="ChEBI" id="CHEBI:29105"/>
    </cofactor>
    <text evidence="8">Binds 1 zinc ion per subunit.</text>
</comment>
<evidence type="ECO:0000256" key="6">
    <source>
        <dbReference type="ARBA" id="ARBA00022801"/>
    </source>
</evidence>
<dbReference type="PANTHER" id="PTHR14742">
    <property type="entry name" value="RIBONUCLEASE P SUBUNIT P21"/>
    <property type="match status" value="1"/>
</dbReference>
<comment type="subunit">
    <text evidence="8">Consists of a catalytic RNA component and at least 4-5 protein subunits.</text>
</comment>
<protein>
    <recommendedName>
        <fullName evidence="8">Ribonuclease P protein component 4</fullName>
        <shortName evidence="8">RNase P component 4</shortName>
        <ecNumber evidence="8">3.1.26.5</ecNumber>
    </recommendedName>
    <alternativeName>
        <fullName evidence="8">Rpp21</fullName>
    </alternativeName>
</protein>
<dbReference type="EMBL" id="DRZM01000244">
    <property type="protein sequence ID" value="HHP05870.1"/>
    <property type="molecule type" value="Genomic_DNA"/>
</dbReference>
<evidence type="ECO:0000256" key="5">
    <source>
        <dbReference type="ARBA" id="ARBA00022759"/>
    </source>
</evidence>
<feature type="binding site" evidence="8">
    <location>
        <position position="63"/>
    </location>
    <ligand>
        <name>Zn(2+)</name>
        <dbReference type="ChEBI" id="CHEBI:29105"/>
    </ligand>
</feature>
<dbReference type="Pfam" id="PF04032">
    <property type="entry name" value="Rpr2"/>
    <property type="match status" value="1"/>
</dbReference>
<dbReference type="GO" id="GO:0030677">
    <property type="term" value="C:ribonuclease P complex"/>
    <property type="evidence" value="ECO:0007669"/>
    <property type="project" value="UniProtKB-UniRule"/>
</dbReference>
<feature type="binding site" evidence="8">
    <location>
        <position position="96"/>
    </location>
    <ligand>
        <name>Zn(2+)</name>
        <dbReference type="ChEBI" id="CHEBI:29105"/>
    </ligand>
</feature>
<keyword evidence="4 8" id="KW-0479">Metal-binding</keyword>
<evidence type="ECO:0000256" key="8">
    <source>
        <dbReference type="HAMAP-Rule" id="MF_00757"/>
    </source>
</evidence>
<dbReference type="GO" id="GO:0001682">
    <property type="term" value="P:tRNA 5'-leader removal"/>
    <property type="evidence" value="ECO:0007669"/>
    <property type="project" value="UniProtKB-UniRule"/>
</dbReference>
<keyword evidence="7 8" id="KW-0862">Zinc</keyword>
<dbReference type="InterPro" id="IPR016432">
    <property type="entry name" value="RNP4"/>
</dbReference>
<comment type="caution">
    <text evidence="9">The sequence shown here is derived from an EMBL/GenBank/DDBJ whole genome shotgun (WGS) entry which is preliminary data.</text>
</comment>
<evidence type="ECO:0000256" key="7">
    <source>
        <dbReference type="ARBA" id="ARBA00022833"/>
    </source>
</evidence>
<proteinExistence type="inferred from homology"/>
<dbReference type="Gene3D" id="6.20.50.20">
    <property type="match status" value="1"/>
</dbReference>
<sequence length="123" mass="14557">MPKRSDRKYLRDLALQRIKRLVMFAERVRAVEPELADRYGELALAIARKAQLHYPDFLKARVCRRCGAWLVPGVTARVRLRRRGEMKYIAVTCLKCGYVRRYPLKRQEVPPRPWYTFYSSRGG</sequence>
<comment type="catalytic activity">
    <reaction evidence="8">
        <text>Endonucleolytic cleavage of RNA, removing 5'-extranucleotides from tRNA precursor.</text>
        <dbReference type="EC" id="3.1.26.5"/>
    </reaction>
</comment>
<comment type="function">
    <text evidence="8">Part of ribonuclease P, a protein complex that generates mature tRNA molecules by cleaving their 5'-ends.</text>
</comment>
<name>A0A7C1P4H7_THEPE</name>
<evidence type="ECO:0000256" key="1">
    <source>
        <dbReference type="ARBA" id="ARBA00022490"/>
    </source>
</evidence>
<dbReference type="EC" id="3.1.26.5" evidence="8"/>
<comment type="similarity">
    <text evidence="8">Belongs to the eukaryotic/archaeal RNase P protein component 4 family.</text>
</comment>
<dbReference type="PIRSF" id="PIRSF004878">
    <property type="entry name" value="RNase_P_4"/>
    <property type="match status" value="1"/>
</dbReference>
<evidence type="ECO:0000313" key="10">
    <source>
        <dbReference type="EMBL" id="HHP05870.1"/>
    </source>
</evidence>
<dbReference type="Gene3D" id="1.20.5.420">
    <property type="entry name" value="Immunoglobulin FC, subunit C"/>
    <property type="match status" value="1"/>
</dbReference>
<keyword evidence="6 8" id="KW-0378">Hydrolase</keyword>
<evidence type="ECO:0000313" key="9">
    <source>
        <dbReference type="EMBL" id="HEB48572.1"/>
    </source>
</evidence>
<dbReference type="AlphaFoldDB" id="A0A7C1P4H7"/>
<feature type="binding site" evidence="8">
    <location>
        <position position="66"/>
    </location>
    <ligand>
        <name>Zn(2+)</name>
        <dbReference type="ChEBI" id="CHEBI:29105"/>
    </ligand>
</feature>
<feature type="binding site" evidence="8">
    <location>
        <position position="93"/>
    </location>
    <ligand>
        <name>Zn(2+)</name>
        <dbReference type="ChEBI" id="CHEBI:29105"/>
    </ligand>
</feature>
<dbReference type="InterPro" id="IPR007175">
    <property type="entry name" value="Rpr2/Snm1/Rpp21"/>
</dbReference>
<dbReference type="GO" id="GO:0005737">
    <property type="term" value="C:cytoplasm"/>
    <property type="evidence" value="ECO:0007669"/>
    <property type="project" value="UniProtKB-SubCell"/>
</dbReference>
<reference evidence="9" key="1">
    <citation type="journal article" date="2020" name="mSystems">
        <title>Genome- and Community-Level Interaction Insights into Carbon Utilization and Element Cycling Functions of Hydrothermarchaeota in Hydrothermal Sediment.</title>
        <authorList>
            <person name="Zhou Z."/>
            <person name="Liu Y."/>
            <person name="Xu W."/>
            <person name="Pan J."/>
            <person name="Luo Z.H."/>
            <person name="Li M."/>
        </authorList>
    </citation>
    <scope>NUCLEOTIDE SEQUENCE [LARGE SCALE GENOMIC DNA]</scope>
    <source>
        <strain evidence="10">SpSt-1125</strain>
        <strain evidence="9">SpSt-25</strain>
    </source>
</reference>
<keyword evidence="3 8" id="KW-0540">Nuclease</keyword>